<keyword evidence="1" id="KW-1133">Transmembrane helix</keyword>
<gene>
    <name evidence="2" type="ORF">HYN51_01430</name>
</gene>
<sequence length="101" mass="11376">MKIYWSADNVPELRGLDKQEQKRLFKECNKEGRKRIGSAFWIRLVILIVVSAIIFALLPLRGAIGGAIIGVFVGFLFVAFIQSPAIEAGRIWLQEEGYPKV</sequence>
<organism evidence="2 3">
    <name type="scientific">Limnobaculum parvum</name>
    <dbReference type="NCBI Taxonomy" id="2172103"/>
    <lineage>
        <taxon>Bacteria</taxon>
        <taxon>Pseudomonadati</taxon>
        <taxon>Pseudomonadota</taxon>
        <taxon>Gammaproteobacteria</taxon>
        <taxon>Enterobacterales</taxon>
        <taxon>Budviciaceae</taxon>
        <taxon>Limnobaculum</taxon>
    </lineage>
</organism>
<name>A0A2Y9TUG0_9GAMM</name>
<feature type="transmembrane region" description="Helical" evidence="1">
    <location>
        <begin position="40"/>
        <end position="58"/>
    </location>
</feature>
<dbReference type="AlphaFoldDB" id="A0A2Y9TUG0"/>
<protein>
    <submittedName>
        <fullName evidence="2">Uncharacterized protein</fullName>
    </submittedName>
</protein>
<accession>A0A2Y9TUG0</accession>
<reference evidence="2 3" key="1">
    <citation type="journal article" date="2019" name="Int. J. Syst. Evol. Microbiol.">
        <title>Limnobaculum parvum gen. nov., sp. nov., isolated from a freshwater lake.</title>
        <authorList>
            <person name="Baek C."/>
            <person name="Shin S.K."/>
            <person name="Yi H."/>
        </authorList>
    </citation>
    <scope>NUCLEOTIDE SEQUENCE [LARGE SCALE GENOMIC DNA]</scope>
    <source>
        <strain evidence="2 3">HYN0051</strain>
    </source>
</reference>
<evidence type="ECO:0000256" key="1">
    <source>
        <dbReference type="SAM" id="Phobius"/>
    </source>
</evidence>
<keyword evidence="1" id="KW-0812">Transmembrane</keyword>
<dbReference type="Proteomes" id="UP000244908">
    <property type="component" value="Chromosome"/>
</dbReference>
<proteinExistence type="predicted"/>
<dbReference type="KEGG" id="lpv:HYN51_01430"/>
<dbReference type="EMBL" id="CP029185">
    <property type="protein sequence ID" value="AWH87337.1"/>
    <property type="molecule type" value="Genomic_DNA"/>
</dbReference>
<evidence type="ECO:0000313" key="2">
    <source>
        <dbReference type="EMBL" id="AWH87337.1"/>
    </source>
</evidence>
<dbReference type="RefSeq" id="WP_108899426.1">
    <property type="nucleotide sequence ID" value="NZ_CP029185.2"/>
</dbReference>
<evidence type="ECO:0000313" key="3">
    <source>
        <dbReference type="Proteomes" id="UP000244908"/>
    </source>
</evidence>
<keyword evidence="1" id="KW-0472">Membrane</keyword>
<dbReference type="OrthoDB" id="6466554at2"/>
<feature type="transmembrane region" description="Helical" evidence="1">
    <location>
        <begin position="64"/>
        <end position="81"/>
    </location>
</feature>
<keyword evidence="3" id="KW-1185">Reference proteome</keyword>